<protein>
    <recommendedName>
        <fullName evidence="4">HTH luxR-type domain-containing protein</fullName>
    </recommendedName>
</protein>
<dbReference type="InterPro" id="IPR036388">
    <property type="entry name" value="WH-like_DNA-bd_sf"/>
</dbReference>
<dbReference type="AlphaFoldDB" id="K0YXB3"/>
<sequence length="74" mass="8161">MILSIKQESVLTVREQQILYHIARGLSNRGIAARLALSEQTVKVHLANMTAKAHCDNRAALVAYGFETGVLRGR</sequence>
<organism evidence="5 6">
    <name type="scientific">Slackia piriformis YIT 12062</name>
    <dbReference type="NCBI Taxonomy" id="742818"/>
    <lineage>
        <taxon>Bacteria</taxon>
        <taxon>Bacillati</taxon>
        <taxon>Actinomycetota</taxon>
        <taxon>Coriobacteriia</taxon>
        <taxon>Eggerthellales</taxon>
        <taxon>Eggerthellaceae</taxon>
        <taxon>Slackia</taxon>
    </lineage>
</organism>
<dbReference type="PROSITE" id="PS50043">
    <property type="entry name" value="HTH_LUXR_2"/>
    <property type="match status" value="1"/>
</dbReference>
<name>K0YXB3_9ACTN</name>
<gene>
    <name evidence="5" type="ORF">HMPREF9451_00493</name>
</gene>
<dbReference type="Proteomes" id="UP000006069">
    <property type="component" value="Unassembled WGS sequence"/>
</dbReference>
<dbReference type="PANTHER" id="PTHR44688">
    <property type="entry name" value="DNA-BINDING TRANSCRIPTIONAL ACTIVATOR DEVR_DOSR"/>
    <property type="match status" value="1"/>
</dbReference>
<keyword evidence="6" id="KW-1185">Reference proteome</keyword>
<keyword evidence="3" id="KW-0804">Transcription</keyword>
<dbReference type="RefSeq" id="WP_009138722.1">
    <property type="nucleotide sequence ID" value="NZ_JH815198.1"/>
</dbReference>
<dbReference type="GO" id="GO:0003677">
    <property type="term" value="F:DNA binding"/>
    <property type="evidence" value="ECO:0007669"/>
    <property type="project" value="UniProtKB-KW"/>
</dbReference>
<dbReference type="Gene3D" id="1.10.10.10">
    <property type="entry name" value="Winged helix-like DNA-binding domain superfamily/Winged helix DNA-binding domain"/>
    <property type="match status" value="1"/>
</dbReference>
<evidence type="ECO:0000313" key="5">
    <source>
        <dbReference type="EMBL" id="EJZ84184.1"/>
    </source>
</evidence>
<feature type="domain" description="HTH luxR-type" evidence="4">
    <location>
        <begin position="4"/>
        <end position="69"/>
    </location>
</feature>
<dbReference type="SUPFAM" id="SSF46894">
    <property type="entry name" value="C-terminal effector domain of the bipartite response regulators"/>
    <property type="match status" value="1"/>
</dbReference>
<dbReference type="GO" id="GO:0006355">
    <property type="term" value="P:regulation of DNA-templated transcription"/>
    <property type="evidence" value="ECO:0007669"/>
    <property type="project" value="InterPro"/>
</dbReference>
<keyword evidence="2" id="KW-0238">DNA-binding</keyword>
<dbReference type="InterPro" id="IPR016032">
    <property type="entry name" value="Sig_transdc_resp-reg_C-effctor"/>
</dbReference>
<accession>K0YXB3</accession>
<keyword evidence="1" id="KW-0805">Transcription regulation</keyword>
<dbReference type="InterPro" id="IPR000792">
    <property type="entry name" value="Tscrpt_reg_LuxR_C"/>
</dbReference>
<evidence type="ECO:0000256" key="3">
    <source>
        <dbReference type="ARBA" id="ARBA00023163"/>
    </source>
</evidence>
<evidence type="ECO:0000256" key="1">
    <source>
        <dbReference type="ARBA" id="ARBA00023015"/>
    </source>
</evidence>
<dbReference type="PROSITE" id="PS00622">
    <property type="entry name" value="HTH_LUXR_1"/>
    <property type="match status" value="1"/>
</dbReference>
<dbReference type="eggNOG" id="COG2197">
    <property type="taxonomic scope" value="Bacteria"/>
</dbReference>
<dbReference type="Pfam" id="PF00196">
    <property type="entry name" value="GerE"/>
    <property type="match status" value="1"/>
</dbReference>
<dbReference type="PATRIC" id="fig|742818.3.peg.540"/>
<dbReference type="SMART" id="SM00421">
    <property type="entry name" value="HTH_LUXR"/>
    <property type="match status" value="1"/>
</dbReference>
<dbReference type="PANTHER" id="PTHR44688:SF16">
    <property type="entry name" value="DNA-BINDING TRANSCRIPTIONAL ACTIVATOR DEVR_DOSR"/>
    <property type="match status" value="1"/>
</dbReference>
<evidence type="ECO:0000256" key="2">
    <source>
        <dbReference type="ARBA" id="ARBA00023125"/>
    </source>
</evidence>
<dbReference type="InParanoid" id="K0YXB3"/>
<reference evidence="5 6" key="1">
    <citation type="submission" date="2012-08" db="EMBL/GenBank/DDBJ databases">
        <title>The Genome Sequence of Slackia piriformis YIT 12062.</title>
        <authorList>
            <consortium name="The Broad Institute Genome Sequencing Platform"/>
            <person name="Earl A."/>
            <person name="Ward D."/>
            <person name="Feldgarden M."/>
            <person name="Gevers D."/>
            <person name="Morotomi M."/>
            <person name="Walker B."/>
            <person name="Young S.K."/>
            <person name="Zeng Q."/>
            <person name="Gargeya S."/>
            <person name="Fitzgerald M."/>
            <person name="Haas B."/>
            <person name="Abouelleil A."/>
            <person name="Alvarado L."/>
            <person name="Arachchi H.M."/>
            <person name="Berlin A.M."/>
            <person name="Chapman S.B."/>
            <person name="Goldberg J."/>
            <person name="Griggs A."/>
            <person name="Gujja S."/>
            <person name="Hansen M."/>
            <person name="Howarth C."/>
            <person name="Imamovic A."/>
            <person name="Larimer J."/>
            <person name="McCowen C."/>
            <person name="Montmayeur A."/>
            <person name="Murphy C."/>
            <person name="Neiman D."/>
            <person name="Pearson M."/>
            <person name="Priest M."/>
            <person name="Roberts A."/>
            <person name="Saif S."/>
            <person name="Shea T."/>
            <person name="Sisk P."/>
            <person name="Sykes S."/>
            <person name="Wortman J."/>
            <person name="Nusbaum C."/>
            <person name="Birren B."/>
        </authorList>
    </citation>
    <scope>NUCLEOTIDE SEQUENCE [LARGE SCALE GENOMIC DNA]</scope>
    <source>
        <strain evidence="5 6">YIT 12062</strain>
    </source>
</reference>
<dbReference type="CDD" id="cd06170">
    <property type="entry name" value="LuxR_C_like"/>
    <property type="match status" value="1"/>
</dbReference>
<proteinExistence type="predicted"/>
<dbReference type="EMBL" id="ADMD01000002">
    <property type="protein sequence ID" value="EJZ84184.1"/>
    <property type="molecule type" value="Genomic_DNA"/>
</dbReference>
<comment type="caution">
    <text evidence="5">The sequence shown here is derived from an EMBL/GenBank/DDBJ whole genome shotgun (WGS) entry which is preliminary data.</text>
</comment>
<dbReference type="PRINTS" id="PR00038">
    <property type="entry name" value="HTHLUXR"/>
</dbReference>
<evidence type="ECO:0000259" key="4">
    <source>
        <dbReference type="PROSITE" id="PS50043"/>
    </source>
</evidence>
<dbReference type="HOGENOM" id="CLU_000445_103_6_11"/>
<evidence type="ECO:0000313" key="6">
    <source>
        <dbReference type="Proteomes" id="UP000006069"/>
    </source>
</evidence>